<feature type="region of interest" description="Disordered" evidence="2">
    <location>
        <begin position="693"/>
        <end position="714"/>
    </location>
</feature>
<evidence type="ECO:0000256" key="2">
    <source>
        <dbReference type="SAM" id="MobiDB-lite"/>
    </source>
</evidence>
<dbReference type="STRING" id="4781.A0A0P1AP91"/>
<dbReference type="OMA" id="EMWDSAS"/>
<dbReference type="EMBL" id="CCYD01000645">
    <property type="protein sequence ID" value="CEG42570.1"/>
    <property type="molecule type" value="Genomic_DNA"/>
</dbReference>
<dbReference type="Proteomes" id="UP000054928">
    <property type="component" value="Unassembled WGS sequence"/>
</dbReference>
<keyword evidence="1" id="KW-0175">Coiled coil</keyword>
<evidence type="ECO:0000313" key="3">
    <source>
        <dbReference type="EMBL" id="CEG42570.1"/>
    </source>
</evidence>
<feature type="coiled-coil region" evidence="1">
    <location>
        <begin position="601"/>
        <end position="628"/>
    </location>
</feature>
<dbReference type="OrthoDB" id="168444at2759"/>
<organism evidence="3 4">
    <name type="scientific">Plasmopara halstedii</name>
    <name type="common">Downy mildew of sunflower</name>
    <dbReference type="NCBI Taxonomy" id="4781"/>
    <lineage>
        <taxon>Eukaryota</taxon>
        <taxon>Sar</taxon>
        <taxon>Stramenopiles</taxon>
        <taxon>Oomycota</taxon>
        <taxon>Peronosporomycetes</taxon>
        <taxon>Peronosporales</taxon>
        <taxon>Peronosporaceae</taxon>
        <taxon>Plasmopara</taxon>
    </lineage>
</organism>
<dbReference type="AlphaFoldDB" id="A0A0P1AP91"/>
<sequence>MAALKGDDNGTKDNANAPWMLPDWEEYSESAKSSIGVNWSDVEADVSLDTASSVTSTEHQRVYRMQRVRGGYSGTKQQSLKDMHLVYMQRRQEETSRGLSSVHSSTNWFQPVSCVSPRILKEKQQSPMVKQMDNIAERKLLVQQKEISAELQAVRKQLGDFQSIWQKTIKADVVVSAKEEESSQGSTVQSSCSSQVPFRQKRKEAAVQTEEDDAVIQWLLLLTQEVERMGRSYSHKSTDNLLSEVSFQAESYNCNYGDDNANVTLVANDKNTTVESWHIGHALKNVVPSEVAKHFLALEIAIASLNEAVEQQRRRHCINYDRAIQQVQGYHQERLQRVIDESLAELKLVRGRYKKKETCLEEELRTAKNEIEQLKQSSAESKHREKLDRESLEFQLALAKEQHSHNCRRYENELEQLRTQLDVVQAERKQMASQHRDTREVIVQAKEGAAALERQCQALKTQQEQAKELHERKVRELQDTIQQLRESKKVLETQFANDKDALIKSMEHFKRSKQKEVDDLEVRFRTEFEQKIIHDNLPEKVESLKKEHEEVLNTIATEHKRQLEQLEVKLQKTRIVDSSSVRNIETQTDVPFIEAKTSRVNDETHAEIEKLRRRCQALEKLLDRKFQETLLPISSRKCESCHSDDDISTKSFRQDDVNGNRTSIQSFNSIYSVASGKNRALARALLDSSRNTQLSGSKCLGSSHNSLNSQLSDNKESVSIMNETTLATDEATLGSHEMWDSASFTSIDTTDDVSSFALKYVTPRQRTQEMLSLVRQMKQSVASSHESLEPDPETSWVTPKQNFSMIRHFNVKTGNLNSLPNIAGGRSDTLGTSTFDDLLE</sequence>
<proteinExistence type="predicted"/>
<accession>A0A0P1AP91</accession>
<protein>
    <submittedName>
        <fullName evidence="3">Uncharacterized protein</fullName>
    </submittedName>
</protein>
<evidence type="ECO:0000313" key="4">
    <source>
        <dbReference type="Proteomes" id="UP000054928"/>
    </source>
</evidence>
<keyword evidence="4" id="KW-1185">Reference proteome</keyword>
<name>A0A0P1AP91_PLAHL</name>
<reference evidence="4" key="1">
    <citation type="submission" date="2014-09" db="EMBL/GenBank/DDBJ databases">
        <authorList>
            <person name="Sharma Rahul"/>
            <person name="Thines Marco"/>
        </authorList>
    </citation>
    <scope>NUCLEOTIDE SEQUENCE [LARGE SCALE GENOMIC DNA]</scope>
</reference>
<dbReference type="GeneID" id="36407887"/>
<dbReference type="RefSeq" id="XP_024578939.1">
    <property type="nucleotide sequence ID" value="XM_024728464.1"/>
</dbReference>
<evidence type="ECO:0000256" key="1">
    <source>
        <dbReference type="SAM" id="Coils"/>
    </source>
</evidence>
<feature type="coiled-coil region" evidence="1">
    <location>
        <begin position="350"/>
        <end position="494"/>
    </location>
</feature>